<dbReference type="PANTHER" id="PTHR33164:SF43">
    <property type="entry name" value="HTH-TYPE TRANSCRIPTIONAL REPRESSOR YETL"/>
    <property type="match status" value="1"/>
</dbReference>
<dbReference type="SMART" id="SM00347">
    <property type="entry name" value="HTH_MARR"/>
    <property type="match status" value="1"/>
</dbReference>
<dbReference type="GO" id="GO:0003700">
    <property type="term" value="F:DNA-binding transcription factor activity"/>
    <property type="evidence" value="ECO:0007669"/>
    <property type="project" value="InterPro"/>
</dbReference>
<comment type="caution">
    <text evidence="2">The sequence shown here is derived from an EMBL/GenBank/DDBJ whole genome shotgun (WGS) entry which is preliminary data.</text>
</comment>
<dbReference type="PRINTS" id="PR00598">
    <property type="entry name" value="HTHMARR"/>
</dbReference>
<dbReference type="Pfam" id="PF01047">
    <property type="entry name" value="MarR"/>
    <property type="match status" value="1"/>
</dbReference>
<dbReference type="EMBL" id="AYSV01000067">
    <property type="protein sequence ID" value="ETD72376.1"/>
    <property type="molecule type" value="Genomic_DNA"/>
</dbReference>
<dbReference type="AlphaFoldDB" id="V8G8E1"/>
<dbReference type="InterPro" id="IPR000835">
    <property type="entry name" value="HTH_MarR-typ"/>
</dbReference>
<organism evidence="2 3">
    <name type="scientific">Pelistega indica</name>
    <dbReference type="NCBI Taxonomy" id="1414851"/>
    <lineage>
        <taxon>Bacteria</taxon>
        <taxon>Pseudomonadati</taxon>
        <taxon>Pseudomonadota</taxon>
        <taxon>Betaproteobacteria</taxon>
        <taxon>Burkholderiales</taxon>
        <taxon>Alcaligenaceae</taxon>
        <taxon>Pelistega</taxon>
    </lineage>
</organism>
<dbReference type="OrthoDB" id="9787636at2"/>
<reference evidence="2 3" key="1">
    <citation type="submission" date="2013-11" db="EMBL/GenBank/DDBJ databases">
        <title>Genomic analysis of Pelistega sp. HM-7.</title>
        <authorList>
            <person name="Kumbhare S.V."/>
            <person name="Shetty S.A."/>
            <person name="Sharma O."/>
            <person name="Dhotre D.P."/>
        </authorList>
    </citation>
    <scope>NUCLEOTIDE SEQUENCE [LARGE SCALE GENOMIC DNA]</scope>
    <source>
        <strain evidence="2 3">HM-7</strain>
    </source>
</reference>
<keyword evidence="3" id="KW-1185">Reference proteome</keyword>
<dbReference type="SUPFAM" id="SSF46785">
    <property type="entry name" value="Winged helix' DNA-binding domain"/>
    <property type="match status" value="1"/>
</dbReference>
<dbReference type="RefSeq" id="WP_023950208.1">
    <property type="nucleotide sequence ID" value="NZ_AYSV01000067.1"/>
</dbReference>
<feature type="domain" description="HTH marR-type" evidence="1">
    <location>
        <begin position="1"/>
        <end position="150"/>
    </location>
</feature>
<name>V8G8E1_9BURK</name>
<dbReference type="InterPro" id="IPR036390">
    <property type="entry name" value="WH_DNA-bd_sf"/>
</dbReference>
<dbReference type="GO" id="GO:0006950">
    <property type="term" value="P:response to stress"/>
    <property type="evidence" value="ECO:0007669"/>
    <property type="project" value="TreeGrafter"/>
</dbReference>
<gene>
    <name evidence="2" type="ORF">V757_04505</name>
</gene>
<accession>V8G8E1</accession>
<dbReference type="Gene3D" id="1.10.10.10">
    <property type="entry name" value="Winged helix-like DNA-binding domain superfamily/Winged helix DNA-binding domain"/>
    <property type="match status" value="1"/>
</dbReference>
<dbReference type="InterPro" id="IPR036388">
    <property type="entry name" value="WH-like_DNA-bd_sf"/>
</dbReference>
<dbReference type="InterPro" id="IPR039422">
    <property type="entry name" value="MarR/SlyA-like"/>
</dbReference>
<proteinExistence type="predicted"/>
<protein>
    <submittedName>
        <fullName evidence="2">MarR family transcriptional regulator</fullName>
    </submittedName>
</protein>
<evidence type="ECO:0000313" key="3">
    <source>
        <dbReference type="Proteomes" id="UP000018766"/>
    </source>
</evidence>
<evidence type="ECO:0000313" key="2">
    <source>
        <dbReference type="EMBL" id="ETD72376.1"/>
    </source>
</evidence>
<dbReference type="PANTHER" id="PTHR33164">
    <property type="entry name" value="TRANSCRIPTIONAL REGULATOR, MARR FAMILY"/>
    <property type="match status" value="1"/>
</dbReference>
<evidence type="ECO:0000259" key="1">
    <source>
        <dbReference type="PROSITE" id="PS50995"/>
    </source>
</evidence>
<dbReference type="Proteomes" id="UP000018766">
    <property type="component" value="Unassembled WGS sequence"/>
</dbReference>
<sequence length="157" mass="18128">MIFDVETRITEKSNQSLALWLRLQACHNLVLNYVRDKMRQQFNVTLPRYDLMAQLAGQKNGLKMGELSSRLMVSNGNITTITTQLEKEELIERILSTEDRRSTFVRLTPKGTKAFNKMQKAYDAYIQEAFSQFSETNTKKLQKSLSDLKKTLSISLN</sequence>
<dbReference type="PROSITE" id="PS50995">
    <property type="entry name" value="HTH_MARR_2"/>
    <property type="match status" value="1"/>
</dbReference>